<proteinExistence type="predicted"/>
<evidence type="ECO:0000313" key="2">
    <source>
        <dbReference type="EMBL" id="SDE96649.1"/>
    </source>
</evidence>
<evidence type="ECO:0000313" key="3">
    <source>
        <dbReference type="Proteomes" id="UP000198994"/>
    </source>
</evidence>
<feature type="transmembrane region" description="Helical" evidence="1">
    <location>
        <begin position="122"/>
        <end position="139"/>
    </location>
</feature>
<dbReference type="PANTHER" id="PTHR37314">
    <property type="entry name" value="SLR0142 PROTEIN"/>
    <property type="match status" value="1"/>
</dbReference>
<organism evidence="2 3">
    <name type="scientific">Salipiger thiooxidans</name>
    <dbReference type="NCBI Taxonomy" id="282683"/>
    <lineage>
        <taxon>Bacteria</taxon>
        <taxon>Pseudomonadati</taxon>
        <taxon>Pseudomonadota</taxon>
        <taxon>Alphaproteobacteria</taxon>
        <taxon>Rhodobacterales</taxon>
        <taxon>Roseobacteraceae</taxon>
        <taxon>Salipiger</taxon>
    </lineage>
</organism>
<feature type="transmembrane region" description="Helical" evidence="1">
    <location>
        <begin position="203"/>
        <end position="222"/>
    </location>
</feature>
<dbReference type="RefSeq" id="WP_008885054.1">
    <property type="nucleotide sequence ID" value="NZ_FNAV01000010.1"/>
</dbReference>
<evidence type="ECO:0000256" key="1">
    <source>
        <dbReference type="SAM" id="Phobius"/>
    </source>
</evidence>
<accession>A0A1G7H953</accession>
<dbReference type="Pfam" id="PF06912">
    <property type="entry name" value="DUF1275"/>
    <property type="match status" value="1"/>
</dbReference>
<keyword evidence="3" id="KW-1185">Reference proteome</keyword>
<dbReference type="PANTHER" id="PTHR37314:SF4">
    <property type="entry name" value="UPF0700 TRANSMEMBRANE PROTEIN YOAK"/>
    <property type="match status" value="1"/>
</dbReference>
<reference evidence="3" key="1">
    <citation type="submission" date="2016-10" db="EMBL/GenBank/DDBJ databases">
        <authorList>
            <person name="Varghese N."/>
            <person name="Submissions S."/>
        </authorList>
    </citation>
    <scope>NUCLEOTIDE SEQUENCE [LARGE SCALE GENOMIC DNA]</scope>
    <source>
        <strain evidence="3">DSM 10146</strain>
    </source>
</reference>
<dbReference type="AlphaFoldDB" id="A0A1G7H953"/>
<dbReference type="OrthoDB" id="270162at2"/>
<keyword evidence="1" id="KW-0812">Transmembrane</keyword>
<feature type="transmembrane region" description="Helical" evidence="1">
    <location>
        <begin position="181"/>
        <end position="197"/>
    </location>
</feature>
<gene>
    <name evidence="2" type="ORF">SAMN04488105_110130</name>
</gene>
<feature type="transmembrane region" description="Helical" evidence="1">
    <location>
        <begin position="54"/>
        <end position="82"/>
    </location>
</feature>
<dbReference type="Proteomes" id="UP000198994">
    <property type="component" value="Unassembled WGS sequence"/>
</dbReference>
<dbReference type="InterPro" id="IPR010699">
    <property type="entry name" value="DUF1275"/>
</dbReference>
<keyword evidence="1" id="KW-1133">Transmembrane helix</keyword>
<dbReference type="EMBL" id="FNAV01000010">
    <property type="protein sequence ID" value="SDE96649.1"/>
    <property type="molecule type" value="Genomic_DNA"/>
</dbReference>
<feature type="transmembrane region" description="Helical" evidence="1">
    <location>
        <begin position="94"/>
        <end position="116"/>
    </location>
</feature>
<protein>
    <submittedName>
        <fullName evidence="2">Uncharacterized membrane protein YoaK, UPF0700 family</fullName>
    </submittedName>
</protein>
<name>A0A1G7H953_9RHOB</name>
<keyword evidence="1" id="KW-0472">Membrane</keyword>
<sequence length="230" mass="23393">MLFREGNDRNQSIDLGLAALLSLVAGALNATGFEVAGLFSANMTGNVSAMADKIASGAWGVALLFALVVALFVSGALLAGLAIEWARGRNRRGIYAVLIEVEAAILLALGGIGLYAPGLIDGVALIGVLGFTLGLQNAVTTRISSARVRTTHVSGMATDVGLALAGLWVGRNGAERHRAQLALHGTTIAAFVVGGILGALSHAALGAGTFLLCGLPIGVVAAREMARQKR</sequence>